<evidence type="ECO:0000256" key="7">
    <source>
        <dbReference type="ARBA" id="ARBA00048478"/>
    </source>
</evidence>
<dbReference type="Gene3D" id="3.40.50.300">
    <property type="entry name" value="P-loop containing nucleotide triphosphate hydrolases"/>
    <property type="match status" value="1"/>
</dbReference>
<dbReference type="EC" id="2.7.4.25" evidence="8"/>
<dbReference type="NCBIfam" id="TIGR00017">
    <property type="entry name" value="cmk"/>
    <property type="match status" value="1"/>
</dbReference>
<keyword evidence="3 8" id="KW-0547">Nucleotide-binding</keyword>
<comment type="catalytic activity">
    <reaction evidence="6 8">
        <text>dCMP + ATP = dCDP + ADP</text>
        <dbReference type="Rhea" id="RHEA:25094"/>
        <dbReference type="ChEBI" id="CHEBI:30616"/>
        <dbReference type="ChEBI" id="CHEBI:57566"/>
        <dbReference type="ChEBI" id="CHEBI:58593"/>
        <dbReference type="ChEBI" id="CHEBI:456216"/>
        <dbReference type="EC" id="2.7.4.25"/>
    </reaction>
</comment>
<dbReference type="KEGG" id="nst:Nstercoris_01053"/>
<dbReference type="Proteomes" id="UP000316473">
    <property type="component" value="Chromosome"/>
</dbReference>
<dbReference type="GO" id="GO:0036430">
    <property type="term" value="F:CMP kinase activity"/>
    <property type="evidence" value="ECO:0007669"/>
    <property type="project" value="RHEA"/>
</dbReference>
<evidence type="ECO:0000256" key="8">
    <source>
        <dbReference type="HAMAP-Rule" id="MF_00238"/>
    </source>
</evidence>
<keyword evidence="11" id="KW-1185">Reference proteome</keyword>
<dbReference type="GO" id="GO:0005524">
    <property type="term" value="F:ATP binding"/>
    <property type="evidence" value="ECO:0007669"/>
    <property type="project" value="UniProtKB-UniRule"/>
</dbReference>
<protein>
    <recommendedName>
        <fullName evidence="8">Cytidylate kinase</fullName>
        <shortName evidence="8">CK</shortName>
        <ecNumber evidence="8">2.7.4.25</ecNumber>
    </recommendedName>
    <alternativeName>
        <fullName evidence="8">Cytidine monophosphate kinase</fullName>
        <shortName evidence="8">CMP kinase</shortName>
    </alternativeName>
</protein>
<evidence type="ECO:0000256" key="2">
    <source>
        <dbReference type="ARBA" id="ARBA00022679"/>
    </source>
</evidence>
<feature type="domain" description="Cytidylate kinase" evidence="9">
    <location>
        <begin position="9"/>
        <end position="217"/>
    </location>
</feature>
<dbReference type="AlphaFoldDB" id="A0A4Y1YLV6"/>
<comment type="similarity">
    <text evidence="1 8">Belongs to the cytidylate kinase family. Type 1 subfamily.</text>
</comment>
<dbReference type="Pfam" id="PF02224">
    <property type="entry name" value="Cytidylate_kin"/>
    <property type="match status" value="1"/>
</dbReference>
<feature type="binding site" evidence="8">
    <location>
        <begin position="13"/>
        <end position="21"/>
    </location>
    <ligand>
        <name>ATP</name>
        <dbReference type="ChEBI" id="CHEBI:30616"/>
    </ligand>
</feature>
<dbReference type="EMBL" id="AP019755">
    <property type="protein sequence ID" value="BBL34808.1"/>
    <property type="molecule type" value="Genomic_DNA"/>
</dbReference>
<evidence type="ECO:0000256" key="5">
    <source>
        <dbReference type="ARBA" id="ARBA00022840"/>
    </source>
</evidence>
<accession>A0A4Y1YLV6</accession>
<keyword evidence="2 8" id="KW-0808">Transferase</keyword>
<evidence type="ECO:0000256" key="1">
    <source>
        <dbReference type="ARBA" id="ARBA00009427"/>
    </source>
</evidence>
<dbReference type="HAMAP" id="MF_00238">
    <property type="entry name" value="Cytidyl_kinase_type1"/>
    <property type="match status" value="1"/>
</dbReference>
<dbReference type="GO" id="GO:0006220">
    <property type="term" value="P:pyrimidine nucleotide metabolic process"/>
    <property type="evidence" value="ECO:0007669"/>
    <property type="project" value="UniProtKB-UniRule"/>
</dbReference>
<reference evidence="10 11" key="1">
    <citation type="submission" date="2019-06" db="EMBL/GenBank/DDBJ databases">
        <title>Nitrosomonas stercoris KYUHI-S whole genome shotgun sequence.</title>
        <authorList>
            <person name="Nakagawa T."/>
            <person name="Tsuchiya Y."/>
            <person name="Takahashi R."/>
        </authorList>
    </citation>
    <scope>NUCLEOTIDE SEQUENCE [LARGE SCALE GENOMIC DNA]</scope>
    <source>
        <strain evidence="10 11">KYUHI-S</strain>
    </source>
</reference>
<organism evidence="10 11">
    <name type="scientific">Nitrosomonas stercoris</name>
    <dbReference type="NCBI Taxonomy" id="1444684"/>
    <lineage>
        <taxon>Bacteria</taxon>
        <taxon>Pseudomonadati</taxon>
        <taxon>Pseudomonadota</taxon>
        <taxon>Betaproteobacteria</taxon>
        <taxon>Nitrosomonadales</taxon>
        <taxon>Nitrosomonadaceae</taxon>
        <taxon>Nitrosomonas</taxon>
    </lineage>
</organism>
<dbReference type="PANTHER" id="PTHR21299">
    <property type="entry name" value="CYTIDYLATE KINASE/PANTOATE-BETA-ALANINE LIGASE"/>
    <property type="match status" value="1"/>
</dbReference>
<proteinExistence type="inferred from homology"/>
<comment type="catalytic activity">
    <reaction evidence="7 8">
        <text>CMP + ATP = CDP + ADP</text>
        <dbReference type="Rhea" id="RHEA:11600"/>
        <dbReference type="ChEBI" id="CHEBI:30616"/>
        <dbReference type="ChEBI" id="CHEBI:58069"/>
        <dbReference type="ChEBI" id="CHEBI:60377"/>
        <dbReference type="ChEBI" id="CHEBI:456216"/>
        <dbReference type="EC" id="2.7.4.25"/>
    </reaction>
</comment>
<keyword evidence="8" id="KW-0963">Cytoplasm</keyword>
<dbReference type="CDD" id="cd02019">
    <property type="entry name" value="NK"/>
    <property type="match status" value="1"/>
</dbReference>
<dbReference type="InterPro" id="IPR011994">
    <property type="entry name" value="Cytidylate_kinase_dom"/>
</dbReference>
<dbReference type="InterPro" id="IPR003136">
    <property type="entry name" value="Cytidylate_kin"/>
</dbReference>
<keyword evidence="5 8" id="KW-0067">ATP-binding</keyword>
<name>A0A4Y1YLV6_9PROT</name>
<dbReference type="SUPFAM" id="SSF52540">
    <property type="entry name" value="P-loop containing nucleoside triphosphate hydrolases"/>
    <property type="match status" value="1"/>
</dbReference>
<evidence type="ECO:0000259" key="9">
    <source>
        <dbReference type="Pfam" id="PF02224"/>
    </source>
</evidence>
<evidence type="ECO:0000256" key="4">
    <source>
        <dbReference type="ARBA" id="ARBA00022777"/>
    </source>
</evidence>
<dbReference type="InterPro" id="IPR027417">
    <property type="entry name" value="P-loop_NTPase"/>
</dbReference>
<evidence type="ECO:0000256" key="6">
    <source>
        <dbReference type="ARBA" id="ARBA00047615"/>
    </source>
</evidence>
<evidence type="ECO:0000313" key="10">
    <source>
        <dbReference type="EMBL" id="BBL34808.1"/>
    </source>
</evidence>
<dbReference type="GO" id="GO:0005829">
    <property type="term" value="C:cytosol"/>
    <property type="evidence" value="ECO:0007669"/>
    <property type="project" value="TreeGrafter"/>
</dbReference>
<evidence type="ECO:0000256" key="3">
    <source>
        <dbReference type="ARBA" id="ARBA00022741"/>
    </source>
</evidence>
<dbReference type="GO" id="GO:0015949">
    <property type="term" value="P:nucleobase-containing small molecule interconversion"/>
    <property type="evidence" value="ECO:0007669"/>
    <property type="project" value="TreeGrafter"/>
</dbReference>
<comment type="subcellular location">
    <subcellularLocation>
        <location evidence="8">Cytoplasm</location>
    </subcellularLocation>
</comment>
<dbReference type="GO" id="GO:0036431">
    <property type="term" value="F:dCMP kinase activity"/>
    <property type="evidence" value="ECO:0007669"/>
    <property type="project" value="InterPro"/>
</dbReference>
<dbReference type="CDD" id="cd02020">
    <property type="entry name" value="CMPK"/>
    <property type="match status" value="1"/>
</dbReference>
<dbReference type="PANTHER" id="PTHR21299:SF2">
    <property type="entry name" value="CYTIDYLATE KINASE"/>
    <property type="match status" value="1"/>
</dbReference>
<sequence>MKNQAIPVITLDGPSASGKGTIAHLVAQALGFHYLDSGVLYRLVALAAMKHAIAAEDEPNIVAMARCLNVSFVDATVQLDGVDVSEAVRAEICGEYASRIAQYPTLREVLLDRQRNFRELPGLVTDGRDMGSVVFPDATLKIYLTADAEERARRRYKQLIEKGINANIADLVASLRERDERDSKRLASPLQQCEDTHLLDTTGFSIDQVVNQVLSMYADISTTSQL</sequence>
<gene>
    <name evidence="8" type="primary">cmk</name>
    <name evidence="10" type="ORF">Nstercoris_01053</name>
</gene>
<evidence type="ECO:0000313" key="11">
    <source>
        <dbReference type="Proteomes" id="UP000316473"/>
    </source>
</evidence>
<keyword evidence="4 8" id="KW-0418">Kinase</keyword>